<sequence>MHYIRFLKPPRLTPATHKPKSSSTLTALITITTDLGDSHLLRPQSLLARVHTLSGRTIASTQLQWNPGMRCVPLELELPRSAERLELEVAAEGSNADDLTLDIVEPAVVTAWAHIPGTGTGNGEEEEDEGRYVKRRLTLGEGKVLAVWEEMGESIARHIWDGGLALAGYLARFYEAGRGVEGLGAVEEVLGKRGVRVLEIGTGCGIVGLTLSTLHPTSKTLLTDLLLASDLVHKNLSPLLSSSSSSSITFAPLDWDSPLPASTASQKFDLLLVADCMYNVDAAPALVATILRLMEISPDAVLLVAYKRRHEEEERFFEVMRESGLVSVGKGQVEVGLDVEEEVVVVEVGAYRLGA</sequence>
<dbReference type="InterPro" id="IPR019410">
    <property type="entry name" value="Methyltransf_16"/>
</dbReference>
<accession>A0A4S2MQF8</accession>
<keyword evidence="2" id="KW-1185">Reference proteome</keyword>
<evidence type="ECO:0000313" key="1">
    <source>
        <dbReference type="EMBL" id="TGZ79315.1"/>
    </source>
</evidence>
<name>A0A4S2MQF8_9PEZI</name>
<dbReference type="GO" id="GO:0008757">
    <property type="term" value="F:S-adenosylmethionine-dependent methyltransferase activity"/>
    <property type="evidence" value="ECO:0007669"/>
    <property type="project" value="UniProtKB-ARBA"/>
</dbReference>
<reference evidence="1 2" key="1">
    <citation type="submission" date="2019-04" db="EMBL/GenBank/DDBJ databases">
        <title>Comparative genomics and transcriptomics to analyze fruiting body development in filamentous ascomycetes.</title>
        <authorList>
            <consortium name="DOE Joint Genome Institute"/>
            <person name="Lutkenhaus R."/>
            <person name="Traeger S."/>
            <person name="Breuer J."/>
            <person name="Kuo A."/>
            <person name="Lipzen A."/>
            <person name="Pangilinan J."/>
            <person name="Dilworth D."/>
            <person name="Sandor L."/>
            <person name="Poggeler S."/>
            <person name="Barry K."/>
            <person name="Grigoriev I.V."/>
            <person name="Nowrousian M."/>
        </authorList>
    </citation>
    <scope>NUCLEOTIDE SEQUENCE [LARGE SCALE GENOMIC DNA]</scope>
    <source>
        <strain evidence="1 2">CBS 389.68</strain>
    </source>
</reference>
<dbReference type="AlphaFoldDB" id="A0A4S2MQF8"/>
<dbReference type="Proteomes" id="UP000298138">
    <property type="component" value="Unassembled WGS sequence"/>
</dbReference>
<dbReference type="InParanoid" id="A0A4S2MQF8"/>
<protein>
    <submittedName>
        <fullName evidence="1">Uncharacterized protein</fullName>
    </submittedName>
</protein>
<evidence type="ECO:0000313" key="2">
    <source>
        <dbReference type="Proteomes" id="UP000298138"/>
    </source>
</evidence>
<organism evidence="1 2">
    <name type="scientific">Ascodesmis nigricans</name>
    <dbReference type="NCBI Taxonomy" id="341454"/>
    <lineage>
        <taxon>Eukaryota</taxon>
        <taxon>Fungi</taxon>
        <taxon>Dikarya</taxon>
        <taxon>Ascomycota</taxon>
        <taxon>Pezizomycotina</taxon>
        <taxon>Pezizomycetes</taxon>
        <taxon>Pezizales</taxon>
        <taxon>Ascodesmidaceae</taxon>
        <taxon>Ascodesmis</taxon>
    </lineage>
</organism>
<dbReference type="PANTHER" id="PTHR14614">
    <property type="entry name" value="HEPATOCELLULAR CARCINOMA-ASSOCIATED ANTIGEN"/>
    <property type="match status" value="1"/>
</dbReference>
<dbReference type="Gene3D" id="3.40.50.150">
    <property type="entry name" value="Vaccinia Virus protein VP39"/>
    <property type="match status" value="1"/>
</dbReference>
<dbReference type="GO" id="GO:0005829">
    <property type="term" value="C:cytosol"/>
    <property type="evidence" value="ECO:0007669"/>
    <property type="project" value="TreeGrafter"/>
</dbReference>
<dbReference type="Pfam" id="PF10294">
    <property type="entry name" value="Methyltransf_16"/>
    <property type="match status" value="1"/>
</dbReference>
<dbReference type="OrthoDB" id="413520at2759"/>
<proteinExistence type="predicted"/>
<dbReference type="InterPro" id="IPR029063">
    <property type="entry name" value="SAM-dependent_MTases_sf"/>
</dbReference>
<dbReference type="PANTHER" id="PTHR14614:SF132">
    <property type="entry name" value="PROTEIN-LYSINE METHYLTRANSFERASE C42C1.13"/>
    <property type="match status" value="1"/>
</dbReference>
<dbReference type="EMBL" id="ML220132">
    <property type="protein sequence ID" value="TGZ79315.1"/>
    <property type="molecule type" value="Genomic_DNA"/>
</dbReference>
<dbReference type="STRING" id="341454.A0A4S2MQF8"/>
<dbReference type="SUPFAM" id="SSF53335">
    <property type="entry name" value="S-adenosyl-L-methionine-dependent methyltransferases"/>
    <property type="match status" value="1"/>
</dbReference>
<gene>
    <name evidence="1" type="ORF">EX30DRAFT_342416</name>
</gene>